<gene>
    <name evidence="1" type="ORF">BBC27_09695</name>
</gene>
<evidence type="ECO:0000313" key="2">
    <source>
        <dbReference type="Proteomes" id="UP000093129"/>
    </source>
</evidence>
<proteinExistence type="predicted"/>
<name>A0A1B9BZG5_9PROT</name>
<organism evidence="1 2">
    <name type="scientific">Acidithiobacillus ferrivorans</name>
    <dbReference type="NCBI Taxonomy" id="160808"/>
    <lineage>
        <taxon>Bacteria</taxon>
        <taxon>Pseudomonadati</taxon>
        <taxon>Pseudomonadota</taxon>
        <taxon>Acidithiobacillia</taxon>
        <taxon>Acidithiobacillales</taxon>
        <taxon>Acidithiobacillaceae</taxon>
        <taxon>Acidithiobacillus</taxon>
    </lineage>
</organism>
<dbReference type="AlphaFoldDB" id="A0A1B9BZG5"/>
<dbReference type="EMBL" id="MASQ01000078">
    <property type="protein sequence ID" value="OCB03112.1"/>
    <property type="molecule type" value="Genomic_DNA"/>
</dbReference>
<comment type="caution">
    <text evidence="1">The sequence shown here is derived from an EMBL/GenBank/DDBJ whole genome shotgun (WGS) entry which is preliminary data.</text>
</comment>
<protein>
    <submittedName>
        <fullName evidence="1">Uncharacterized protein</fullName>
    </submittedName>
</protein>
<evidence type="ECO:0000313" key="1">
    <source>
        <dbReference type="EMBL" id="OCB03112.1"/>
    </source>
</evidence>
<sequence length="345" mass="38025">MPTLGDTLLKDLITKEAGETDDPANDIECATLTGSEKQISWATDIRASRMNVVESGCLLFNAPPISQEQSEELMRCLQSIRRAHWWIETRTLGYGQFMLAAFDEGFKAQYVMPPADNTTTHAMLAAAVLTEALLAPAKTRGPVAEVSLAAGKVRVVLIEFDEATNTVLKRCGYRWEAPAWTRQAVDDVVGHRAVEIAVRLLAHGCPVRIFDEALRQRVVENDYEPESPRRVEVSTSKKYSTKFHLLWTLDANPVKFKKSAQQLHGAKVFDDGAYVSVSHFEDILDFADQNGFTITPEAQSLIDAEKQKLAGSVKVVAQPKMAECAPPKPALLAVTGEIDAELLDD</sequence>
<reference evidence="1 2" key="1">
    <citation type="submission" date="2016-07" db="EMBL/GenBank/DDBJ databases">
        <title>Draft genome of a psychrotolerant acidophile Acidithiobacillus ferrivorans strain YL15.</title>
        <authorList>
            <person name="Peng T."/>
            <person name="Ma L."/>
            <person name="Nan M."/>
            <person name="An N."/>
            <person name="Wang M."/>
            <person name="Qiu G."/>
            <person name="Zeng W."/>
        </authorList>
    </citation>
    <scope>NUCLEOTIDE SEQUENCE [LARGE SCALE GENOMIC DNA]</scope>
    <source>
        <strain evidence="1 2">YL15</strain>
    </source>
</reference>
<accession>A0A1B9BZG5</accession>
<dbReference type="RefSeq" id="WP_065413123.1">
    <property type="nucleotide sequence ID" value="NZ_MASQ01000078.1"/>
</dbReference>
<dbReference type="Proteomes" id="UP000093129">
    <property type="component" value="Unassembled WGS sequence"/>
</dbReference>